<name>A0AAD0N1A2_PSESX</name>
<accession>A0AAD0N1A2</accession>
<organism evidence="3 4">
    <name type="scientific">Pseudomonas syringae pv. atrofaciens</name>
    <dbReference type="NCBI Taxonomy" id="192087"/>
    <lineage>
        <taxon>Bacteria</taxon>
        <taxon>Pseudomonadati</taxon>
        <taxon>Pseudomonadota</taxon>
        <taxon>Gammaproteobacteria</taxon>
        <taxon>Pseudomonadales</taxon>
        <taxon>Pseudomonadaceae</taxon>
        <taxon>Pseudomonas</taxon>
        <taxon>Pseudomonas syringae</taxon>
    </lineage>
</organism>
<dbReference type="AlphaFoldDB" id="A0AAD0N1A2"/>
<evidence type="ECO:0000256" key="1">
    <source>
        <dbReference type="SAM" id="MobiDB-lite"/>
    </source>
</evidence>
<gene>
    <name evidence="3" type="ORF">DA456_04755</name>
</gene>
<feature type="signal peptide" evidence="2">
    <location>
        <begin position="1"/>
        <end position="20"/>
    </location>
</feature>
<evidence type="ECO:0000313" key="4">
    <source>
        <dbReference type="Proteomes" id="UP000240475"/>
    </source>
</evidence>
<evidence type="ECO:0000256" key="2">
    <source>
        <dbReference type="SAM" id="SignalP"/>
    </source>
</evidence>
<feature type="chain" id="PRO_5042144212" description="DUF680 domain-containing protein" evidence="2">
    <location>
        <begin position="21"/>
        <end position="75"/>
    </location>
</feature>
<dbReference type="EMBL" id="CP028490">
    <property type="protein sequence ID" value="AVX26842.1"/>
    <property type="molecule type" value="Genomic_DNA"/>
</dbReference>
<keyword evidence="2" id="KW-0732">Signal</keyword>
<feature type="region of interest" description="Disordered" evidence="1">
    <location>
        <begin position="40"/>
        <end position="75"/>
    </location>
</feature>
<protein>
    <recommendedName>
        <fullName evidence="5">DUF680 domain-containing protein</fullName>
    </recommendedName>
</protein>
<dbReference type="RefSeq" id="WP_080288640.1">
    <property type="nucleotide sequence ID" value="NZ_CP028490.1"/>
</dbReference>
<dbReference type="Proteomes" id="UP000240475">
    <property type="component" value="Chromosome"/>
</dbReference>
<evidence type="ECO:0000313" key="3">
    <source>
        <dbReference type="EMBL" id="AVX26842.1"/>
    </source>
</evidence>
<proteinExistence type="predicted"/>
<evidence type="ECO:0008006" key="5">
    <source>
        <dbReference type="Google" id="ProtNLM"/>
    </source>
</evidence>
<sequence length="75" mass="7797">MKGFVVTTVAVIGLQGMAFAAASKPTAPAAYGKHTLVQDASNASKESKPAPIQVAARVPNNSNLNDPCRNIRDCD</sequence>
<reference evidence="3 4" key="1">
    <citation type="submission" date="2018-04" db="EMBL/GenBank/DDBJ databases">
        <authorList>
            <person name="Cha J.-S."/>
        </authorList>
    </citation>
    <scope>NUCLEOTIDE SEQUENCE [LARGE SCALE GENOMIC DNA]</scope>
    <source>
        <strain evidence="3 4">LMG5095</strain>
    </source>
</reference>